<dbReference type="Proteomes" id="UP000233837">
    <property type="component" value="Unassembled WGS sequence"/>
</dbReference>
<dbReference type="Gene3D" id="2.130.10.10">
    <property type="entry name" value="YVTN repeat-like/Quinoprotein amine dehydrogenase"/>
    <property type="match status" value="1"/>
</dbReference>
<dbReference type="AlphaFoldDB" id="A0A2I0W317"/>
<dbReference type="InterPro" id="IPR015943">
    <property type="entry name" value="WD40/YVTN_repeat-like_dom_sf"/>
</dbReference>
<dbReference type="GO" id="GO:1990757">
    <property type="term" value="F:ubiquitin ligase activator activity"/>
    <property type="evidence" value="ECO:0007669"/>
    <property type="project" value="TreeGrafter"/>
</dbReference>
<reference evidence="3 4" key="1">
    <citation type="journal article" date="2016" name="Sci. Rep.">
        <title>The Dendrobium catenatum Lindl. genome sequence provides insights into polysaccharide synthase, floral development and adaptive evolution.</title>
        <authorList>
            <person name="Zhang G.Q."/>
            <person name="Xu Q."/>
            <person name="Bian C."/>
            <person name="Tsai W.C."/>
            <person name="Yeh C.M."/>
            <person name="Liu K.W."/>
            <person name="Yoshida K."/>
            <person name="Zhang L.S."/>
            <person name="Chang S.B."/>
            <person name="Chen F."/>
            <person name="Shi Y."/>
            <person name="Su Y.Y."/>
            <person name="Zhang Y.Q."/>
            <person name="Chen L.J."/>
            <person name="Yin Y."/>
            <person name="Lin M."/>
            <person name="Huang H."/>
            <person name="Deng H."/>
            <person name="Wang Z.W."/>
            <person name="Zhu S.L."/>
            <person name="Zhao X."/>
            <person name="Deng C."/>
            <person name="Niu S.C."/>
            <person name="Huang J."/>
            <person name="Wang M."/>
            <person name="Liu G.H."/>
            <person name="Yang H.J."/>
            <person name="Xiao X.J."/>
            <person name="Hsiao Y.Y."/>
            <person name="Wu W.L."/>
            <person name="Chen Y.Y."/>
            <person name="Mitsuda N."/>
            <person name="Ohme-Takagi M."/>
            <person name="Luo Y.B."/>
            <person name="Van de Peer Y."/>
            <person name="Liu Z.J."/>
        </authorList>
    </citation>
    <scope>NUCLEOTIDE SEQUENCE [LARGE SCALE GENOMIC DNA]</scope>
    <source>
        <tissue evidence="3">The whole plant</tissue>
    </source>
</reference>
<gene>
    <name evidence="3" type="primary">FZR3</name>
    <name evidence="3" type="ORF">MA16_Dca027569</name>
</gene>
<dbReference type="GO" id="GO:0031145">
    <property type="term" value="P:anaphase-promoting complex-dependent catabolic process"/>
    <property type="evidence" value="ECO:0007669"/>
    <property type="project" value="TreeGrafter"/>
</dbReference>
<dbReference type="InterPro" id="IPR036322">
    <property type="entry name" value="WD40_repeat_dom_sf"/>
</dbReference>
<dbReference type="STRING" id="906689.A0A2I0W317"/>
<dbReference type="PANTHER" id="PTHR19918">
    <property type="entry name" value="CELL DIVISION CYCLE 20 CDC20 FIZZY -RELATED"/>
    <property type="match status" value="1"/>
</dbReference>
<evidence type="ECO:0000313" key="3">
    <source>
        <dbReference type="EMBL" id="PKU70051.1"/>
    </source>
</evidence>
<dbReference type="GO" id="GO:0010997">
    <property type="term" value="F:anaphase-promoting complex binding"/>
    <property type="evidence" value="ECO:0007669"/>
    <property type="project" value="InterPro"/>
</dbReference>
<keyword evidence="4" id="KW-1185">Reference proteome</keyword>
<protein>
    <submittedName>
        <fullName evidence="3">Protein FIZZY-RELATED 3</fullName>
    </submittedName>
</protein>
<dbReference type="GO" id="GO:1905786">
    <property type="term" value="P:positive regulation of anaphase-promoting complex-dependent catabolic process"/>
    <property type="evidence" value="ECO:0007669"/>
    <property type="project" value="TreeGrafter"/>
</dbReference>
<dbReference type="SUPFAM" id="SSF50978">
    <property type="entry name" value="WD40 repeat-like"/>
    <property type="match status" value="1"/>
</dbReference>
<dbReference type="GO" id="GO:0005680">
    <property type="term" value="C:anaphase-promoting complex"/>
    <property type="evidence" value="ECO:0007669"/>
    <property type="project" value="TreeGrafter"/>
</dbReference>
<evidence type="ECO:0000256" key="1">
    <source>
        <dbReference type="ARBA" id="ARBA00022574"/>
    </source>
</evidence>
<dbReference type="InterPro" id="IPR033010">
    <property type="entry name" value="Cdc20/Fizzy"/>
</dbReference>
<keyword evidence="1" id="KW-0853">WD repeat</keyword>
<organism evidence="3 4">
    <name type="scientific">Dendrobium catenatum</name>
    <dbReference type="NCBI Taxonomy" id="906689"/>
    <lineage>
        <taxon>Eukaryota</taxon>
        <taxon>Viridiplantae</taxon>
        <taxon>Streptophyta</taxon>
        <taxon>Embryophyta</taxon>
        <taxon>Tracheophyta</taxon>
        <taxon>Spermatophyta</taxon>
        <taxon>Magnoliopsida</taxon>
        <taxon>Liliopsida</taxon>
        <taxon>Asparagales</taxon>
        <taxon>Orchidaceae</taxon>
        <taxon>Epidendroideae</taxon>
        <taxon>Malaxideae</taxon>
        <taxon>Dendrobiinae</taxon>
        <taxon>Dendrobium</taxon>
    </lineage>
</organism>
<name>A0A2I0W317_9ASPA</name>
<accession>A0A2I0W317</accession>
<keyword evidence="2" id="KW-0677">Repeat</keyword>
<proteinExistence type="predicted"/>
<evidence type="ECO:0000256" key="2">
    <source>
        <dbReference type="ARBA" id="ARBA00022737"/>
    </source>
</evidence>
<dbReference type="PANTHER" id="PTHR19918:SF36">
    <property type="entry name" value="PROTEIN FIZZY-RELATED 3"/>
    <property type="match status" value="1"/>
</dbReference>
<dbReference type="EMBL" id="KZ502955">
    <property type="protein sequence ID" value="PKU70051.1"/>
    <property type="molecule type" value="Genomic_DNA"/>
</dbReference>
<reference evidence="3 4" key="2">
    <citation type="journal article" date="2017" name="Nature">
        <title>The Apostasia genome and the evolution of orchids.</title>
        <authorList>
            <person name="Zhang G.Q."/>
            <person name="Liu K.W."/>
            <person name="Li Z."/>
            <person name="Lohaus R."/>
            <person name="Hsiao Y.Y."/>
            <person name="Niu S.C."/>
            <person name="Wang J.Y."/>
            <person name="Lin Y.C."/>
            <person name="Xu Q."/>
            <person name="Chen L.J."/>
            <person name="Yoshida K."/>
            <person name="Fujiwara S."/>
            <person name="Wang Z.W."/>
            <person name="Zhang Y.Q."/>
            <person name="Mitsuda N."/>
            <person name="Wang M."/>
            <person name="Liu G.H."/>
            <person name="Pecoraro L."/>
            <person name="Huang H.X."/>
            <person name="Xiao X.J."/>
            <person name="Lin M."/>
            <person name="Wu X.Y."/>
            <person name="Wu W.L."/>
            <person name="Chen Y.Y."/>
            <person name="Chang S.B."/>
            <person name="Sakamoto S."/>
            <person name="Ohme-Takagi M."/>
            <person name="Yagi M."/>
            <person name="Zeng S.J."/>
            <person name="Shen C.Y."/>
            <person name="Yeh C.M."/>
            <person name="Luo Y.B."/>
            <person name="Tsai W.C."/>
            <person name="Van de Peer Y."/>
            <person name="Liu Z.J."/>
        </authorList>
    </citation>
    <scope>NUCLEOTIDE SEQUENCE [LARGE SCALE GENOMIC DNA]</scope>
    <source>
        <tissue evidence="3">The whole plant</tissue>
    </source>
</reference>
<sequence>MTSRGNGNQLLIWNQRSQQSVLKFTEHTAAVKAIVWSLHQLCLFASGGDEILRFLNVFPAVKSKVIVQDFGAWSMGRSHIRLAERLFLVQRNSNMHVNLGSLVRGFTETAYIACKSYHVSPTQPFSTY</sequence>
<evidence type="ECO:0000313" key="4">
    <source>
        <dbReference type="Proteomes" id="UP000233837"/>
    </source>
</evidence>